<dbReference type="InterPro" id="IPR012340">
    <property type="entry name" value="NA-bd_OB-fold"/>
</dbReference>
<comment type="caution">
    <text evidence="2">The sequence shown here is derived from an EMBL/GenBank/DDBJ whole genome shotgun (WGS) entry which is preliminary data.</text>
</comment>
<dbReference type="Gene3D" id="3.40.50.2000">
    <property type="entry name" value="Glycogen Phosphorylase B"/>
    <property type="match status" value="1"/>
</dbReference>
<dbReference type="Gene3D" id="2.40.50.140">
    <property type="entry name" value="Nucleic acid-binding proteins"/>
    <property type="match status" value="1"/>
</dbReference>
<evidence type="ECO:0000313" key="3">
    <source>
        <dbReference type="Proteomes" id="UP001178507"/>
    </source>
</evidence>
<gene>
    <name evidence="2" type="ORF">EVOR1521_LOCUS20206</name>
</gene>
<evidence type="ECO:0000313" key="2">
    <source>
        <dbReference type="EMBL" id="CAJ1395873.1"/>
    </source>
</evidence>
<feature type="region of interest" description="Disordered" evidence="1">
    <location>
        <begin position="319"/>
        <end position="345"/>
    </location>
</feature>
<keyword evidence="3" id="KW-1185">Reference proteome</keyword>
<accession>A0AA36NB49</accession>
<proteinExistence type="predicted"/>
<name>A0AA36NB49_9DINO</name>
<dbReference type="AlphaFoldDB" id="A0AA36NB49"/>
<organism evidence="2 3">
    <name type="scientific">Effrenium voratum</name>
    <dbReference type="NCBI Taxonomy" id="2562239"/>
    <lineage>
        <taxon>Eukaryota</taxon>
        <taxon>Sar</taxon>
        <taxon>Alveolata</taxon>
        <taxon>Dinophyceae</taxon>
        <taxon>Suessiales</taxon>
        <taxon>Symbiodiniaceae</taxon>
        <taxon>Effrenium</taxon>
    </lineage>
</organism>
<dbReference type="EMBL" id="CAUJNA010003213">
    <property type="protein sequence ID" value="CAJ1395873.1"/>
    <property type="molecule type" value="Genomic_DNA"/>
</dbReference>
<protein>
    <submittedName>
        <fullName evidence="2">Uncharacterized protein</fullName>
    </submittedName>
</protein>
<reference evidence="2" key="1">
    <citation type="submission" date="2023-08" db="EMBL/GenBank/DDBJ databases">
        <authorList>
            <person name="Chen Y."/>
            <person name="Shah S."/>
            <person name="Dougan E. K."/>
            <person name="Thang M."/>
            <person name="Chan C."/>
        </authorList>
    </citation>
    <scope>NUCLEOTIDE SEQUENCE</scope>
</reference>
<dbReference type="Proteomes" id="UP001178507">
    <property type="component" value="Unassembled WGS sequence"/>
</dbReference>
<evidence type="ECO:0000256" key="1">
    <source>
        <dbReference type="SAM" id="MobiDB-lite"/>
    </source>
</evidence>
<sequence length="345" mass="37267">MRQAICVLGKAGPGVCAEACACQVPLVVERHHVMPQEQAVLQWLQESCCGLVVDSLEQLPADLAEQAAACRQALTKLPPNDAVFEVADFLQQLMSEPGEASEGARLQGTIKEIGQEGGLILCPSVPEERKGKHPEVVIHDVTSFSKSCWNILLKEVVFTPKDLPLAIQHRVMSGDATLARSSVLFTLALAQGGRPFAKEVMIIPEPDTIMVGEVVQFNPSAGYGFVKPASDSIFQQDVYFNIKDLSRALTPEERATGLIGLACRFTLRLTPDNRPQGRKVEMISAFSGHVPTAPVTVTNTRFSYEPPPTALQPGIVLDETSKFTSGPGLKRPADSLEESAGKRQA</sequence>